<accession>A0ACC0B7R2</accession>
<organism evidence="1 2">
    <name type="scientific">Catharanthus roseus</name>
    <name type="common">Madagascar periwinkle</name>
    <name type="synonym">Vinca rosea</name>
    <dbReference type="NCBI Taxonomy" id="4058"/>
    <lineage>
        <taxon>Eukaryota</taxon>
        <taxon>Viridiplantae</taxon>
        <taxon>Streptophyta</taxon>
        <taxon>Embryophyta</taxon>
        <taxon>Tracheophyta</taxon>
        <taxon>Spermatophyta</taxon>
        <taxon>Magnoliopsida</taxon>
        <taxon>eudicotyledons</taxon>
        <taxon>Gunneridae</taxon>
        <taxon>Pentapetalae</taxon>
        <taxon>asterids</taxon>
        <taxon>lamiids</taxon>
        <taxon>Gentianales</taxon>
        <taxon>Apocynaceae</taxon>
        <taxon>Rauvolfioideae</taxon>
        <taxon>Vinceae</taxon>
        <taxon>Catharanthinae</taxon>
        <taxon>Catharanthus</taxon>
    </lineage>
</organism>
<sequence>MKLGKGLKNSRALIQILPIPYNIQLNTNELNKDACNLSHRLELEFRQALASLLFCSSTLNSCKGLDTSFFEDFYRGLKLQFNSDCPPEVKTMKGNENGRKR</sequence>
<proteinExistence type="predicted"/>
<gene>
    <name evidence="1" type="ORF">M9H77_18470</name>
</gene>
<dbReference type="EMBL" id="CM044704">
    <property type="protein sequence ID" value="KAI5668617.1"/>
    <property type="molecule type" value="Genomic_DNA"/>
</dbReference>
<dbReference type="Proteomes" id="UP001060085">
    <property type="component" value="Linkage Group LG04"/>
</dbReference>
<keyword evidence="2" id="KW-1185">Reference proteome</keyword>
<name>A0ACC0B7R2_CATRO</name>
<evidence type="ECO:0000313" key="2">
    <source>
        <dbReference type="Proteomes" id="UP001060085"/>
    </source>
</evidence>
<protein>
    <submittedName>
        <fullName evidence="1">Uncharacterized protein</fullName>
    </submittedName>
</protein>
<reference evidence="2" key="1">
    <citation type="journal article" date="2023" name="Nat. Plants">
        <title>Single-cell RNA sequencing provides a high-resolution roadmap for understanding the multicellular compartmentation of specialized metabolism.</title>
        <authorList>
            <person name="Sun S."/>
            <person name="Shen X."/>
            <person name="Li Y."/>
            <person name="Li Y."/>
            <person name="Wang S."/>
            <person name="Li R."/>
            <person name="Zhang H."/>
            <person name="Shen G."/>
            <person name="Guo B."/>
            <person name="Wei J."/>
            <person name="Xu J."/>
            <person name="St-Pierre B."/>
            <person name="Chen S."/>
            <person name="Sun C."/>
        </authorList>
    </citation>
    <scope>NUCLEOTIDE SEQUENCE [LARGE SCALE GENOMIC DNA]</scope>
</reference>
<comment type="caution">
    <text evidence="1">The sequence shown here is derived from an EMBL/GenBank/DDBJ whole genome shotgun (WGS) entry which is preliminary data.</text>
</comment>
<evidence type="ECO:0000313" key="1">
    <source>
        <dbReference type="EMBL" id="KAI5668617.1"/>
    </source>
</evidence>